<dbReference type="Pfam" id="PF13598">
    <property type="entry name" value="DUF4139"/>
    <property type="match status" value="1"/>
</dbReference>
<feature type="chain" id="PRO_5047491549" evidence="1">
    <location>
        <begin position="22"/>
        <end position="525"/>
    </location>
</feature>
<comment type="caution">
    <text evidence="4">The sequence shown here is derived from an EMBL/GenBank/DDBJ whole genome shotgun (WGS) entry which is preliminary data.</text>
</comment>
<evidence type="ECO:0000313" key="5">
    <source>
        <dbReference type="Proteomes" id="UP001221189"/>
    </source>
</evidence>
<name>A0ABT5K958_9BURK</name>
<evidence type="ECO:0000259" key="2">
    <source>
        <dbReference type="Pfam" id="PF13598"/>
    </source>
</evidence>
<gene>
    <name evidence="4" type="ORF">PRZ03_00235</name>
</gene>
<dbReference type="NCBIfam" id="TIGR02231">
    <property type="entry name" value="mucoidy inhibitor MuiA family protein"/>
    <property type="match status" value="1"/>
</dbReference>
<evidence type="ECO:0000259" key="3">
    <source>
        <dbReference type="Pfam" id="PF13600"/>
    </source>
</evidence>
<organism evidence="4 5">
    <name type="scientific">Roseateles albus</name>
    <dbReference type="NCBI Taxonomy" id="2987525"/>
    <lineage>
        <taxon>Bacteria</taxon>
        <taxon>Pseudomonadati</taxon>
        <taxon>Pseudomonadota</taxon>
        <taxon>Betaproteobacteria</taxon>
        <taxon>Burkholderiales</taxon>
        <taxon>Sphaerotilaceae</taxon>
        <taxon>Roseateles</taxon>
    </lineage>
</organism>
<dbReference type="InterPro" id="IPR025554">
    <property type="entry name" value="DUF4140"/>
</dbReference>
<sequence length="525" mass="57421">MPTRFLVLLPLLFTQAGLAAAQSSKISQVLVYPGGATVERVAKVAAGAQTLKLSCLPARFDLDSLQLQGDTGIQIGDVSVQTVAREQAPECAASPLDASIRELEDKQAGLKAEIDAQELVLGFLKNFGTGTGASNQATIGSTAESLRRSGLEAMQRQHQLLRKKQMIEQDLSPLLAERDRLIKANPQVRSLQIRLAAAQSGELRLSYRLSQAGWTPVYRAYLDTAKAQLRLERQAQVAQNSGEDWSGVKLRLSTVQPRQNTGIAPPYPWTLDILPPIQVQQEMQYARAAPAAAPPPAFMPPPEFKPAAPEPRFDVSVFQGEFAAEFGVPGLVNVASDGQRVGYTLGSELLDARVLRRVQPQQEAHAFLMAELARPAGSWPSGALQLFRDGDFVGNSHLNLASEERLELFFGRDEMLRVKVEPEQRGGANAGFIGARAEQKIGRAFVLENLHKKPVQLQVLEASPVGRHEDIRVQTVFNPKPSLEAWKKQPGVVAWELPLEAGKTLRITADYLITYPKDARISGMR</sequence>
<dbReference type="PANTHER" id="PTHR31005">
    <property type="entry name" value="DUF4139 DOMAIN-CONTAINING PROTEIN"/>
    <property type="match status" value="1"/>
</dbReference>
<dbReference type="InterPro" id="IPR037291">
    <property type="entry name" value="DUF4139"/>
</dbReference>
<protein>
    <submittedName>
        <fullName evidence="4">DUF4139 domain-containing protein</fullName>
    </submittedName>
</protein>
<accession>A0ABT5K958</accession>
<dbReference type="Pfam" id="PF13600">
    <property type="entry name" value="DUF4140"/>
    <property type="match status" value="1"/>
</dbReference>
<dbReference type="RefSeq" id="WP_273598486.1">
    <property type="nucleotide sequence ID" value="NZ_JAQQXT010000001.1"/>
</dbReference>
<feature type="domain" description="DUF4139" evidence="2">
    <location>
        <begin position="203"/>
        <end position="517"/>
    </location>
</feature>
<feature type="domain" description="DUF4140" evidence="3">
    <location>
        <begin position="29"/>
        <end position="124"/>
    </location>
</feature>
<feature type="signal peptide" evidence="1">
    <location>
        <begin position="1"/>
        <end position="21"/>
    </location>
</feature>
<keyword evidence="5" id="KW-1185">Reference proteome</keyword>
<evidence type="ECO:0000313" key="4">
    <source>
        <dbReference type="EMBL" id="MDC8769979.1"/>
    </source>
</evidence>
<evidence type="ECO:0000256" key="1">
    <source>
        <dbReference type="SAM" id="SignalP"/>
    </source>
</evidence>
<keyword evidence="1" id="KW-0732">Signal</keyword>
<reference evidence="4 5" key="1">
    <citation type="submission" date="2022-10" db="EMBL/GenBank/DDBJ databases">
        <title>Paucibacter sp. hw1 Genome sequencing.</title>
        <authorList>
            <person name="Park S."/>
        </authorList>
    </citation>
    <scope>NUCLEOTIDE SEQUENCE [LARGE SCALE GENOMIC DNA]</scope>
    <source>
        <strain evidence="5">hw1</strain>
    </source>
</reference>
<dbReference type="EMBL" id="JAQQXT010000001">
    <property type="protein sequence ID" value="MDC8769979.1"/>
    <property type="molecule type" value="Genomic_DNA"/>
</dbReference>
<dbReference type="PANTHER" id="PTHR31005:SF8">
    <property type="entry name" value="DUF4139 DOMAIN-CONTAINING PROTEIN"/>
    <property type="match status" value="1"/>
</dbReference>
<dbReference type="InterPro" id="IPR011935">
    <property type="entry name" value="CHP02231"/>
</dbReference>
<proteinExistence type="predicted"/>
<dbReference type="Proteomes" id="UP001221189">
    <property type="component" value="Unassembled WGS sequence"/>
</dbReference>